<dbReference type="EMBL" id="CM043785">
    <property type="protein sequence ID" value="KAI4832608.1"/>
    <property type="molecule type" value="Genomic_DNA"/>
</dbReference>
<protein>
    <submittedName>
        <fullName evidence="1">Uncharacterized protein</fullName>
    </submittedName>
</protein>
<organism evidence="1 2">
    <name type="scientific">Chaenocephalus aceratus</name>
    <name type="common">Blackfin icefish</name>
    <name type="synonym">Chaenichthys aceratus</name>
    <dbReference type="NCBI Taxonomy" id="36190"/>
    <lineage>
        <taxon>Eukaryota</taxon>
        <taxon>Metazoa</taxon>
        <taxon>Chordata</taxon>
        <taxon>Craniata</taxon>
        <taxon>Vertebrata</taxon>
        <taxon>Euteleostomi</taxon>
        <taxon>Actinopterygii</taxon>
        <taxon>Neopterygii</taxon>
        <taxon>Teleostei</taxon>
        <taxon>Neoteleostei</taxon>
        <taxon>Acanthomorphata</taxon>
        <taxon>Eupercaria</taxon>
        <taxon>Perciformes</taxon>
        <taxon>Notothenioidei</taxon>
        <taxon>Channichthyidae</taxon>
        <taxon>Chaenocephalus</taxon>
    </lineage>
</organism>
<reference evidence="1" key="1">
    <citation type="submission" date="2022-05" db="EMBL/GenBank/DDBJ databases">
        <title>Chromosome-level genome of Chaenocephalus aceratus.</title>
        <authorList>
            <person name="Park H."/>
        </authorList>
    </citation>
    <scope>NUCLEOTIDE SEQUENCE</scope>
    <source>
        <strain evidence="1">KU_202001</strain>
    </source>
</reference>
<sequence>MENNVYQTSVDYKSKGQYPLDSTKTCKKEIRRKASTYVLDDGALYYMKGKATKTKVVRRQTRSFEISTIVPQVLIQANTGPETPCRKDSFGLGCLRTYINGCQNVQCARQLLIL</sequence>
<proteinExistence type="predicted"/>
<evidence type="ECO:0000313" key="2">
    <source>
        <dbReference type="Proteomes" id="UP001057452"/>
    </source>
</evidence>
<accession>A0ACB9XXU8</accession>
<gene>
    <name evidence="1" type="ORF">KUCAC02_015570</name>
</gene>
<name>A0ACB9XXU8_CHAAC</name>
<dbReference type="Proteomes" id="UP001057452">
    <property type="component" value="Chromosome 1"/>
</dbReference>
<comment type="caution">
    <text evidence="1">The sequence shown here is derived from an EMBL/GenBank/DDBJ whole genome shotgun (WGS) entry which is preliminary data.</text>
</comment>
<keyword evidence="2" id="KW-1185">Reference proteome</keyword>
<evidence type="ECO:0000313" key="1">
    <source>
        <dbReference type="EMBL" id="KAI4832608.1"/>
    </source>
</evidence>